<proteinExistence type="predicted"/>
<feature type="transmembrane region" description="Helical" evidence="1">
    <location>
        <begin position="140"/>
        <end position="158"/>
    </location>
</feature>
<dbReference type="GO" id="GO:0019645">
    <property type="term" value="P:anaerobic electron transport chain"/>
    <property type="evidence" value="ECO:0007669"/>
    <property type="project" value="InterPro"/>
</dbReference>
<dbReference type="InterPro" id="IPR007059">
    <property type="entry name" value="DmsC"/>
</dbReference>
<feature type="transmembrane region" description="Helical" evidence="1">
    <location>
        <begin position="40"/>
        <end position="62"/>
    </location>
</feature>
<evidence type="ECO:0000256" key="1">
    <source>
        <dbReference type="SAM" id="Phobius"/>
    </source>
</evidence>
<dbReference type="RefSeq" id="WP_188449853.1">
    <property type="nucleotide sequence ID" value="NZ_BMFO01000003.1"/>
</dbReference>
<accession>A0A917CQV1</accession>
<keyword evidence="1" id="KW-0472">Membrane</keyword>
<keyword evidence="1" id="KW-0812">Transmembrane</keyword>
<dbReference type="PANTHER" id="PTHR38095">
    <property type="entry name" value="ANAEROBIC DIMETHYL SULFOXIDE REDUCTASE CHAIN YNFH"/>
    <property type="match status" value="1"/>
</dbReference>
<dbReference type="GO" id="GO:0009389">
    <property type="term" value="F:dimethyl sulfoxide reductase activity"/>
    <property type="evidence" value="ECO:0007669"/>
    <property type="project" value="TreeGrafter"/>
</dbReference>
<feature type="transmembrane region" description="Helical" evidence="1">
    <location>
        <begin position="83"/>
        <end position="102"/>
    </location>
</feature>
<feature type="transmembrane region" description="Helical" evidence="1">
    <location>
        <begin position="241"/>
        <end position="258"/>
    </location>
</feature>
<dbReference type="Proteomes" id="UP000632858">
    <property type="component" value="Unassembled WGS sequence"/>
</dbReference>
<comment type="caution">
    <text evidence="2">The sequence shown here is derived from an EMBL/GenBank/DDBJ whole genome shotgun (WGS) entry which is preliminary data.</text>
</comment>
<evidence type="ECO:0000313" key="2">
    <source>
        <dbReference type="EMBL" id="GGF95561.1"/>
    </source>
</evidence>
<dbReference type="GO" id="GO:0005886">
    <property type="term" value="C:plasma membrane"/>
    <property type="evidence" value="ECO:0007669"/>
    <property type="project" value="TreeGrafter"/>
</dbReference>
<reference evidence="2" key="2">
    <citation type="submission" date="2020-09" db="EMBL/GenBank/DDBJ databases">
        <authorList>
            <person name="Sun Q."/>
            <person name="Zhou Y."/>
        </authorList>
    </citation>
    <scope>NUCLEOTIDE SEQUENCE</scope>
    <source>
        <strain evidence="2">CGMCC 1.12726</strain>
    </source>
</reference>
<organism evidence="2 3">
    <name type="scientific">Arenimonas maotaiensis</name>
    <dbReference type="NCBI Taxonomy" id="1446479"/>
    <lineage>
        <taxon>Bacteria</taxon>
        <taxon>Pseudomonadati</taxon>
        <taxon>Pseudomonadota</taxon>
        <taxon>Gammaproteobacteria</taxon>
        <taxon>Lysobacterales</taxon>
        <taxon>Lysobacteraceae</taxon>
        <taxon>Arenimonas</taxon>
    </lineage>
</organism>
<sequence length="296" mass="33220">MHPALSVIFFSTLSGAGYGLWFWFGASLLGHDRDFGVRDYLTLGTGALFVVIGLLSSTLHLGRKERVWRAFSQWRSAWLSREGVAAVLCFLPAGALVFFPQHGPMQKFLAAALMALSLLTVFCTAKIYHCLKTVPAWTHATVVPIYLVTALYTGGLWLASIYAVWTFAPALAILAMITLWLMTRYWRNNDRPLAITRSSALGLPEERSVSVFEHPHTEANFITKEMVHVLARRHSGRFREFCSFFGYALPLIACLGAWTLDQPWLYSLAAVSGMLGVFIGRWLFFAEARHVVSLYY</sequence>
<evidence type="ECO:0000313" key="3">
    <source>
        <dbReference type="Proteomes" id="UP000632858"/>
    </source>
</evidence>
<keyword evidence="1" id="KW-1133">Transmembrane helix</keyword>
<dbReference type="AlphaFoldDB" id="A0A917CQV1"/>
<dbReference type="Pfam" id="PF04976">
    <property type="entry name" value="DmsC"/>
    <property type="match status" value="1"/>
</dbReference>
<dbReference type="EMBL" id="BMFO01000003">
    <property type="protein sequence ID" value="GGF95561.1"/>
    <property type="molecule type" value="Genomic_DNA"/>
</dbReference>
<dbReference type="GO" id="GO:0009390">
    <property type="term" value="C:dimethyl sulfoxide reductase complex"/>
    <property type="evidence" value="ECO:0007669"/>
    <property type="project" value="TreeGrafter"/>
</dbReference>
<feature type="transmembrane region" description="Helical" evidence="1">
    <location>
        <begin position="264"/>
        <end position="284"/>
    </location>
</feature>
<gene>
    <name evidence="2" type="ORF">GCM10010960_16560</name>
</gene>
<name>A0A917CQV1_9GAMM</name>
<reference evidence="2" key="1">
    <citation type="journal article" date="2014" name="Int. J. Syst. Evol. Microbiol.">
        <title>Complete genome sequence of Corynebacterium casei LMG S-19264T (=DSM 44701T), isolated from a smear-ripened cheese.</title>
        <authorList>
            <consortium name="US DOE Joint Genome Institute (JGI-PGF)"/>
            <person name="Walter F."/>
            <person name="Albersmeier A."/>
            <person name="Kalinowski J."/>
            <person name="Ruckert C."/>
        </authorList>
    </citation>
    <scope>NUCLEOTIDE SEQUENCE</scope>
    <source>
        <strain evidence="2">CGMCC 1.12726</strain>
    </source>
</reference>
<feature type="transmembrane region" description="Helical" evidence="1">
    <location>
        <begin position="164"/>
        <end position="182"/>
    </location>
</feature>
<keyword evidence="3" id="KW-1185">Reference proteome</keyword>
<dbReference type="PANTHER" id="PTHR38095:SF1">
    <property type="entry name" value="ANAEROBIC DIMETHYL SULFOXIDE REDUCTASE CHAIN YNFH"/>
    <property type="match status" value="1"/>
</dbReference>
<protein>
    <submittedName>
        <fullName evidence="2">DMSO reductase</fullName>
    </submittedName>
</protein>
<feature type="transmembrane region" description="Helical" evidence="1">
    <location>
        <begin position="7"/>
        <end position="28"/>
    </location>
</feature>
<feature type="transmembrane region" description="Helical" evidence="1">
    <location>
        <begin position="108"/>
        <end position="128"/>
    </location>
</feature>